<dbReference type="PANTHER" id="PTHR37813:SF1">
    <property type="entry name" value="FELS-2 PROPHAGE PROTEIN"/>
    <property type="match status" value="1"/>
</dbReference>
<protein>
    <submittedName>
        <fullName evidence="5">Phage tail tape measure protein</fullName>
    </submittedName>
</protein>
<organism evidence="5 6">
    <name type="scientific">Sporosarcina quadrami</name>
    <dbReference type="NCBI Taxonomy" id="2762234"/>
    <lineage>
        <taxon>Bacteria</taxon>
        <taxon>Bacillati</taxon>
        <taxon>Bacillota</taxon>
        <taxon>Bacilli</taxon>
        <taxon>Bacillales</taxon>
        <taxon>Caryophanaceae</taxon>
        <taxon>Sporosarcina</taxon>
    </lineage>
</organism>
<keyword evidence="1" id="KW-1188">Viral release from host cell</keyword>
<accession>A0ABR8UBB2</accession>
<keyword evidence="3" id="KW-0812">Transmembrane</keyword>
<dbReference type="InterPro" id="IPR010090">
    <property type="entry name" value="Phage_tape_meas"/>
</dbReference>
<evidence type="ECO:0000313" key="6">
    <source>
        <dbReference type="Proteomes" id="UP000626786"/>
    </source>
</evidence>
<dbReference type="RefSeq" id="WP_191695147.1">
    <property type="nucleotide sequence ID" value="NZ_JACSQN010000010.1"/>
</dbReference>
<gene>
    <name evidence="5" type="ORF">H9649_12065</name>
</gene>
<feature type="coiled-coil region" evidence="2">
    <location>
        <begin position="871"/>
        <end position="936"/>
    </location>
</feature>
<keyword evidence="2" id="KW-0175">Coiled coil</keyword>
<evidence type="ECO:0000256" key="2">
    <source>
        <dbReference type="SAM" id="Coils"/>
    </source>
</evidence>
<dbReference type="PANTHER" id="PTHR37813">
    <property type="entry name" value="FELS-2 PROPHAGE PROTEIN"/>
    <property type="match status" value="1"/>
</dbReference>
<sequence length="990" mass="107236">MASKDVGSLRTRLSWEDDGADKSLKGFRDDLKSLRTEMGVAKSSGKEYAQSLKGLREQSDILTRTLKTQKEQVTELRKRYEESKRVKGEDSDQTRKLSDEYNKAVAAMNRTEGQLERVNGALRDQMNPLKNLGKQWEETGAKIQSIGKGLTDFGKDYSMKVTAPIVAVGAAAFKASVDYESAFAGIRKTTDASEEEFAALSKGIREMARELPVAATEIAAVGEAAGQLGIAKEDILEFSRVMIDLGESSNLSADQAATQLARFANITQMSMKDIRRLGSVIVDLGNNSATTESDIVSMGMRLSGVGAQMGMSEANIMSLAAAMSSVGIEAEAGGSAMSAVMKKINTAVANGGQALDEFAEVAHMSATDFAESWKSNPIEALDLFIKGVAKSGEEGENLAAILGFLGIKGIREQDTLLRLAGAADLLSYSVGIGNTAWEENIALTNEAAQRYGTTESQLKIMWNRVKDMAITLGDALIPAVMAAIEAAEPLIQQIESGAKAFADMDKEQQETIIKMIALVAAVGPASIALGGLTTTIGGVVGMGGKLMSTLGKAGGTGMLGSLGMMGPAAGTPVGLAVLGIGALAAGVYVLDKAMYGNLEATVRSIEKRQEEIASLDKLIAAFELLKLKNKLTTDEMLRYMDIATEIKNARTEDAIKALSEEQQKLMEKSGLTNEEMERFLDMNDKLIQKAPSTAKAISEQGNAYAAVTDEIKKLNAEEARRLADDTYVTLTNEMGKQAKLLKDQKGLTNEIKKLENEREAANKLVSLAVQDLNKHDLETAKLRERTAKASGEERVTLEKMVKSAEEQRNHLDAIVFQHQDAADKIGKQIGKKQESLNETNKELKAFDDLSYKYEELILSQVGITSERGEGIKKLQEEQRNIDESRKRLEAMKNSGAELGAEYDEQNKKLTEQQNKIDQAKRKLNEMNEIAKARINKDIYLNPQPTIESINSKLSASISKTVNIQMGQMPVGYAASTSYRKENAAIVGCVE</sequence>
<feature type="coiled-coil region" evidence="2">
    <location>
        <begin position="52"/>
        <end position="86"/>
    </location>
</feature>
<evidence type="ECO:0000313" key="5">
    <source>
        <dbReference type="EMBL" id="MBD7985325.1"/>
    </source>
</evidence>
<reference evidence="5 6" key="1">
    <citation type="submission" date="2020-08" db="EMBL/GenBank/DDBJ databases">
        <title>A Genomic Blueprint of the Chicken Gut Microbiome.</title>
        <authorList>
            <person name="Gilroy R."/>
            <person name="Ravi A."/>
            <person name="Getino M."/>
            <person name="Pursley I."/>
            <person name="Horton D.L."/>
            <person name="Alikhan N.-F."/>
            <person name="Baker D."/>
            <person name="Gharbi K."/>
            <person name="Hall N."/>
            <person name="Watson M."/>
            <person name="Adriaenssens E.M."/>
            <person name="Foster-Nyarko E."/>
            <person name="Jarju S."/>
            <person name="Secka A."/>
            <person name="Antonio M."/>
            <person name="Oren A."/>
            <person name="Chaudhuri R."/>
            <person name="La Ragione R.M."/>
            <person name="Hildebrand F."/>
            <person name="Pallen M.J."/>
        </authorList>
    </citation>
    <scope>NUCLEOTIDE SEQUENCE [LARGE SCALE GENOMIC DNA]</scope>
    <source>
        <strain evidence="5 6">Sa2YVA2</strain>
    </source>
</reference>
<dbReference type="Proteomes" id="UP000626786">
    <property type="component" value="Unassembled WGS sequence"/>
</dbReference>
<feature type="coiled-coil region" evidence="2">
    <location>
        <begin position="697"/>
        <end position="771"/>
    </location>
</feature>
<dbReference type="Pfam" id="PF10145">
    <property type="entry name" value="PhageMin_Tail"/>
    <property type="match status" value="1"/>
</dbReference>
<proteinExistence type="predicted"/>
<feature type="domain" description="Phage tail tape measure protein" evidence="4">
    <location>
        <begin position="202"/>
        <end position="397"/>
    </location>
</feature>
<comment type="caution">
    <text evidence="5">The sequence shown here is derived from an EMBL/GenBank/DDBJ whole genome shotgun (WGS) entry which is preliminary data.</text>
</comment>
<keyword evidence="3" id="KW-0472">Membrane</keyword>
<feature type="transmembrane region" description="Helical" evidence="3">
    <location>
        <begin position="568"/>
        <end position="590"/>
    </location>
</feature>
<keyword evidence="3" id="KW-1133">Transmembrane helix</keyword>
<feature type="transmembrane region" description="Helical" evidence="3">
    <location>
        <begin position="516"/>
        <end position="540"/>
    </location>
</feature>
<evidence type="ECO:0000256" key="3">
    <source>
        <dbReference type="SAM" id="Phobius"/>
    </source>
</evidence>
<dbReference type="NCBIfam" id="TIGR01760">
    <property type="entry name" value="tape_meas_TP901"/>
    <property type="match status" value="1"/>
</dbReference>
<keyword evidence="6" id="KW-1185">Reference proteome</keyword>
<evidence type="ECO:0000256" key="1">
    <source>
        <dbReference type="ARBA" id="ARBA00022612"/>
    </source>
</evidence>
<dbReference type="EMBL" id="JACSQN010000010">
    <property type="protein sequence ID" value="MBD7985325.1"/>
    <property type="molecule type" value="Genomic_DNA"/>
</dbReference>
<evidence type="ECO:0000259" key="4">
    <source>
        <dbReference type="Pfam" id="PF10145"/>
    </source>
</evidence>
<name>A0ABR8UBB2_9BACL</name>